<dbReference type="HOGENOM" id="CLU_2315577_0_0_4"/>
<reference evidence="2" key="1">
    <citation type="submission" date="2005-08" db="EMBL/GenBank/DDBJ databases">
        <title>Complete sequence of Chromosome1 of Ralstonia eutropha JMP134.</title>
        <authorList>
            <person name="Copeland A."/>
            <person name="Lucas S."/>
            <person name="Lapidus A."/>
            <person name="Barry K."/>
            <person name="Detter J.C."/>
            <person name="Glavina T."/>
            <person name="Hammon N."/>
            <person name="Israni S."/>
            <person name="Pitluck S."/>
            <person name="Goltsman E."/>
            <person name="Martinez M."/>
            <person name="Schmutz J."/>
            <person name="Larimer F."/>
            <person name="Land M."/>
            <person name="Lykidis A."/>
            <person name="Richardson P."/>
        </authorList>
    </citation>
    <scope>NUCLEOTIDE SEQUENCE</scope>
    <source>
        <strain evidence="2">JMP134</strain>
    </source>
</reference>
<name>Q46ZL1_CUPPJ</name>
<organism evidence="2">
    <name type="scientific">Cupriavidus pinatubonensis (strain JMP 134 / LMG 1197)</name>
    <name type="common">Cupriavidus necator (strain JMP 134)</name>
    <dbReference type="NCBI Taxonomy" id="264198"/>
    <lineage>
        <taxon>Bacteria</taxon>
        <taxon>Pseudomonadati</taxon>
        <taxon>Pseudomonadota</taxon>
        <taxon>Betaproteobacteria</taxon>
        <taxon>Burkholderiales</taxon>
        <taxon>Burkholderiaceae</taxon>
        <taxon>Cupriavidus</taxon>
    </lineage>
</organism>
<dbReference type="KEGG" id="reu:Reut_A2058"/>
<feature type="region of interest" description="Disordered" evidence="1">
    <location>
        <begin position="71"/>
        <end position="99"/>
    </location>
</feature>
<dbReference type="STRING" id="264198.Reut_A2058"/>
<dbReference type="AlphaFoldDB" id="Q46ZL1"/>
<sequence>MMCAPLWCFMGGVLCRCSVAFESRCHEAALRPLIDVPPQRCAGFGSALFSGRRQCGRHFLGMLSANIPRPFQGKESRGHSGREAQHFAVDAMTGPRMAF</sequence>
<proteinExistence type="predicted"/>
<feature type="compositionally biased region" description="Basic and acidic residues" evidence="1">
    <location>
        <begin position="72"/>
        <end position="85"/>
    </location>
</feature>
<evidence type="ECO:0000313" key="2">
    <source>
        <dbReference type="EMBL" id="AAZ61422.1"/>
    </source>
</evidence>
<dbReference type="EMBL" id="CP000090">
    <property type="protein sequence ID" value="AAZ61422.1"/>
    <property type="molecule type" value="Genomic_DNA"/>
</dbReference>
<protein>
    <submittedName>
        <fullName evidence="2">Uncharacterized protein</fullName>
    </submittedName>
</protein>
<gene>
    <name evidence="2" type="ordered locus">Reut_A2058</name>
</gene>
<evidence type="ECO:0000256" key="1">
    <source>
        <dbReference type="SAM" id="MobiDB-lite"/>
    </source>
</evidence>
<accession>Q46ZL1</accession>